<dbReference type="Pfam" id="PF02021">
    <property type="entry name" value="UPF0102"/>
    <property type="match status" value="1"/>
</dbReference>
<evidence type="ECO:0000256" key="1">
    <source>
        <dbReference type="ARBA" id="ARBA00006738"/>
    </source>
</evidence>
<protein>
    <recommendedName>
        <fullName evidence="2">UPF0102 protein SAMN04487987_102122</fullName>
    </recommendedName>
</protein>
<evidence type="ECO:0000256" key="2">
    <source>
        <dbReference type="HAMAP-Rule" id="MF_00048"/>
    </source>
</evidence>
<gene>
    <name evidence="3" type="ORF">SAMN04487987_102122</name>
</gene>
<keyword evidence="3" id="KW-0255">Endonuclease</keyword>
<dbReference type="RefSeq" id="WP_092849074.1">
    <property type="nucleotide sequence ID" value="NZ_FOMI01000002.1"/>
</dbReference>
<keyword evidence="3" id="KW-0378">Hydrolase</keyword>
<dbReference type="Proteomes" id="UP000199439">
    <property type="component" value="Unassembled WGS sequence"/>
</dbReference>
<dbReference type="PANTHER" id="PTHR34039">
    <property type="entry name" value="UPF0102 PROTEIN YRAN"/>
    <property type="match status" value="1"/>
</dbReference>
<reference evidence="4" key="1">
    <citation type="submission" date="2016-10" db="EMBL/GenBank/DDBJ databases">
        <authorList>
            <person name="Varghese N."/>
            <person name="Submissions S."/>
        </authorList>
    </citation>
    <scope>NUCLEOTIDE SEQUENCE [LARGE SCALE GENOMIC DNA]</scope>
    <source>
        <strain evidence="4">DSM 25730</strain>
    </source>
</reference>
<evidence type="ECO:0000313" key="3">
    <source>
        <dbReference type="EMBL" id="SFC94362.1"/>
    </source>
</evidence>
<dbReference type="GO" id="GO:0003676">
    <property type="term" value="F:nucleic acid binding"/>
    <property type="evidence" value="ECO:0007669"/>
    <property type="project" value="InterPro"/>
</dbReference>
<dbReference type="GO" id="GO:0004519">
    <property type="term" value="F:endonuclease activity"/>
    <property type="evidence" value="ECO:0007669"/>
    <property type="project" value="UniProtKB-KW"/>
</dbReference>
<dbReference type="STRING" id="870482.SAMN04487987_102122"/>
<dbReference type="CDD" id="cd20736">
    <property type="entry name" value="PoNe_Nuclease"/>
    <property type="match status" value="1"/>
</dbReference>
<keyword evidence="4" id="KW-1185">Reference proteome</keyword>
<keyword evidence="3" id="KW-0540">Nuclease</keyword>
<accession>A0A1I1NAU1</accession>
<dbReference type="OrthoDB" id="9802516at2"/>
<dbReference type="HAMAP" id="MF_00048">
    <property type="entry name" value="UPF0102"/>
    <property type="match status" value="1"/>
</dbReference>
<comment type="similarity">
    <text evidence="1 2">Belongs to the UPF0102 family.</text>
</comment>
<dbReference type="InterPro" id="IPR011856">
    <property type="entry name" value="tRNA_endonuc-like_dom_sf"/>
</dbReference>
<proteinExistence type="inferred from homology"/>
<dbReference type="PANTHER" id="PTHR34039:SF1">
    <property type="entry name" value="UPF0102 PROTEIN YRAN"/>
    <property type="match status" value="1"/>
</dbReference>
<organism evidence="3 4">
    <name type="scientific">Algibacter pectinivorans</name>
    <dbReference type="NCBI Taxonomy" id="870482"/>
    <lineage>
        <taxon>Bacteria</taxon>
        <taxon>Pseudomonadati</taxon>
        <taxon>Bacteroidota</taxon>
        <taxon>Flavobacteriia</taxon>
        <taxon>Flavobacteriales</taxon>
        <taxon>Flavobacteriaceae</taxon>
        <taxon>Algibacter</taxon>
    </lineage>
</organism>
<dbReference type="SUPFAM" id="SSF52980">
    <property type="entry name" value="Restriction endonuclease-like"/>
    <property type="match status" value="1"/>
</dbReference>
<dbReference type="EMBL" id="FOMI01000002">
    <property type="protein sequence ID" value="SFC94362.1"/>
    <property type="molecule type" value="Genomic_DNA"/>
</dbReference>
<name>A0A1I1NAU1_9FLAO</name>
<dbReference type="InterPro" id="IPR011335">
    <property type="entry name" value="Restrct_endonuc-II-like"/>
</dbReference>
<dbReference type="InterPro" id="IPR003509">
    <property type="entry name" value="UPF0102_YraN-like"/>
</dbReference>
<evidence type="ECO:0000313" key="4">
    <source>
        <dbReference type="Proteomes" id="UP000199439"/>
    </source>
</evidence>
<dbReference type="Gene3D" id="3.40.1350.10">
    <property type="match status" value="1"/>
</dbReference>
<dbReference type="AlphaFoldDB" id="A0A1I1NAU1"/>
<sequence>MAQHNELGKKGEQLAVDFLLKNNYAIMERNYRFDKAEVDIIAQKKDILAIIEVKTRSTTDFGNPQDFVKPKQIKRLVKAVDEYVTVNDLDVEVRFDIIAIVKEGKGYNIEHLENAFYHF</sequence>